<protein>
    <submittedName>
        <fullName evidence="4">MCE family protein</fullName>
    </submittedName>
</protein>
<evidence type="ECO:0000313" key="5">
    <source>
        <dbReference type="Proteomes" id="UP001190465"/>
    </source>
</evidence>
<organism evidence="4 5">
    <name type="scientific">[Mycobacterium] burgundiense</name>
    <dbReference type="NCBI Taxonomy" id="3064286"/>
    <lineage>
        <taxon>Bacteria</taxon>
        <taxon>Bacillati</taxon>
        <taxon>Actinomycetota</taxon>
        <taxon>Actinomycetes</taxon>
        <taxon>Mycobacteriales</taxon>
        <taxon>Mycobacteriaceae</taxon>
        <taxon>Mycolicibacterium</taxon>
    </lineage>
</organism>
<dbReference type="NCBIfam" id="TIGR00996">
    <property type="entry name" value="Mtu_fam_mce"/>
    <property type="match status" value="1"/>
</dbReference>
<dbReference type="PANTHER" id="PTHR33371">
    <property type="entry name" value="INTERMEMBRANE PHOSPHOLIPID TRANSPORT SYSTEM BINDING PROTEIN MLAD-RELATED"/>
    <property type="match status" value="1"/>
</dbReference>
<dbReference type="Pfam" id="PF11887">
    <property type="entry name" value="Mce4_CUP1"/>
    <property type="match status" value="1"/>
</dbReference>
<name>A0ABN9MVP9_9MYCO</name>
<keyword evidence="5" id="KW-1185">Reference proteome</keyword>
<feature type="domain" description="Mce/MlaD" evidence="2">
    <location>
        <begin position="35"/>
        <end position="108"/>
    </location>
</feature>
<proteinExistence type="predicted"/>
<dbReference type="InterPro" id="IPR024516">
    <property type="entry name" value="Mce_C"/>
</dbReference>
<evidence type="ECO:0000256" key="1">
    <source>
        <dbReference type="SAM" id="MobiDB-lite"/>
    </source>
</evidence>
<feature type="domain" description="Mammalian cell entry C-terminal" evidence="3">
    <location>
        <begin position="115"/>
        <end position="294"/>
    </location>
</feature>
<dbReference type="PANTHER" id="PTHR33371:SF4">
    <property type="entry name" value="INTERMEMBRANE PHOSPHOLIPID TRANSPORT SYSTEM BINDING PROTEIN MLAD"/>
    <property type="match status" value="1"/>
</dbReference>
<dbReference type="Pfam" id="PF02470">
    <property type="entry name" value="MlaD"/>
    <property type="match status" value="1"/>
</dbReference>
<reference evidence="4 5" key="1">
    <citation type="submission" date="2023-08" db="EMBL/GenBank/DDBJ databases">
        <authorList>
            <person name="Folkvardsen B D."/>
            <person name="Norman A."/>
        </authorList>
    </citation>
    <scope>NUCLEOTIDE SEQUENCE [LARGE SCALE GENOMIC DNA]</scope>
    <source>
        <strain evidence="4 5">Mu0053</strain>
    </source>
</reference>
<accession>A0ABN9MVP9</accession>
<feature type="region of interest" description="Disordered" evidence="1">
    <location>
        <begin position="399"/>
        <end position="421"/>
    </location>
</feature>
<evidence type="ECO:0000259" key="2">
    <source>
        <dbReference type="Pfam" id="PF02470"/>
    </source>
</evidence>
<dbReference type="InterPro" id="IPR052336">
    <property type="entry name" value="MlaD_Phospholipid_Transporter"/>
</dbReference>
<dbReference type="InterPro" id="IPR003399">
    <property type="entry name" value="Mce/MlaD"/>
</dbReference>
<dbReference type="EMBL" id="OY726397">
    <property type="protein sequence ID" value="CAJ1496058.1"/>
    <property type="molecule type" value="Genomic_DNA"/>
</dbReference>
<evidence type="ECO:0000313" key="4">
    <source>
        <dbReference type="EMBL" id="CAJ1496058.1"/>
    </source>
</evidence>
<feature type="compositionally biased region" description="Low complexity" evidence="1">
    <location>
        <begin position="399"/>
        <end position="409"/>
    </location>
</feature>
<dbReference type="InterPro" id="IPR005693">
    <property type="entry name" value="Mce"/>
</dbReference>
<gene>
    <name evidence="4" type="ORF">MU0053_000553</name>
</gene>
<dbReference type="RefSeq" id="WP_308480893.1">
    <property type="nucleotide sequence ID" value="NZ_OY726397.1"/>
</dbReference>
<sequence>MTTRKGRTLLAAGLACLMLLGAVVAFGVVERIERVRVTAYFANTNGLYAGDQVRILGVPVGEVETITPGRDNAKVTFWFNGKYTVPADAEAAILAPGLVSARVIQLTPAYTGGPALADAAVIPQQRTAVPAEYDDLRVQLEKLNESLQPTTPGGVAPAGALINTGAANLRGRGADVRRSLIELSQALSALGDHSGDISGTVKNLSVLVTALGSSADLLEELNTNMAAVTSLMNRKPQALATMVRDLDLAVRDVNGFVADNRETLGTTSEKLGSITTMLHERLPELKQILHVSPNSLANFANVYRPATASFAGTFAVTNFANPLQFICSSIQAASRLNYERAAKLCVQYLAPIFKNREYNFPPIGTTMGLLNGLPVAGAMARPNEITFSEDWMRPDHIPPGAATTDPAAGLSGLMVPQGGGS</sequence>
<evidence type="ECO:0000259" key="3">
    <source>
        <dbReference type="Pfam" id="PF11887"/>
    </source>
</evidence>
<dbReference type="Proteomes" id="UP001190465">
    <property type="component" value="Chromosome"/>
</dbReference>